<evidence type="ECO:0000256" key="1">
    <source>
        <dbReference type="SAM" id="MobiDB-lite"/>
    </source>
</evidence>
<evidence type="ECO:0000313" key="3">
    <source>
        <dbReference type="EMBL" id="QBI21422.1"/>
    </source>
</evidence>
<feature type="domain" description="EthD" evidence="2">
    <location>
        <begin position="110"/>
        <end position="184"/>
    </location>
</feature>
<dbReference type="OrthoDB" id="3535638at2"/>
<gene>
    <name evidence="3" type="ORF">ER308_18850</name>
</gene>
<dbReference type="EMBL" id="CP036402">
    <property type="protein sequence ID" value="QBI21422.1"/>
    <property type="molecule type" value="Genomic_DNA"/>
</dbReference>
<proteinExistence type="predicted"/>
<keyword evidence="4" id="KW-1185">Reference proteome</keyword>
<name>A0A411YJQ3_9ACTN</name>
<dbReference type="AlphaFoldDB" id="A0A411YJQ3"/>
<reference evidence="3 4" key="1">
    <citation type="submission" date="2019-01" db="EMBL/GenBank/DDBJ databases">
        <title>Egibacter rhizosphaerae EGI 80759T.</title>
        <authorList>
            <person name="Chen D.-D."/>
            <person name="Tian Y."/>
            <person name="Jiao J.-Y."/>
            <person name="Zhang X.-T."/>
            <person name="Zhang Y.-G."/>
            <person name="Zhang Y."/>
            <person name="Xiao M."/>
            <person name="Shu W.-S."/>
            <person name="Li W.-J."/>
        </authorList>
    </citation>
    <scope>NUCLEOTIDE SEQUENCE [LARGE SCALE GENOMIC DNA]</scope>
    <source>
        <strain evidence="3 4">EGI 80759</strain>
    </source>
</reference>
<feature type="region of interest" description="Disordered" evidence="1">
    <location>
        <begin position="23"/>
        <end position="46"/>
    </location>
</feature>
<dbReference type="KEGG" id="erz:ER308_18850"/>
<dbReference type="Gene3D" id="3.30.70.100">
    <property type="match status" value="1"/>
</dbReference>
<feature type="compositionally biased region" description="Basic and acidic residues" evidence="1">
    <location>
        <begin position="32"/>
        <end position="46"/>
    </location>
</feature>
<protein>
    <submittedName>
        <fullName evidence="3">EthD family reductase</fullName>
    </submittedName>
</protein>
<dbReference type="Pfam" id="PF07110">
    <property type="entry name" value="EthD"/>
    <property type="match status" value="1"/>
</dbReference>
<dbReference type="SUPFAM" id="SSF54909">
    <property type="entry name" value="Dimeric alpha+beta barrel"/>
    <property type="match status" value="1"/>
</dbReference>
<organism evidence="3 4">
    <name type="scientific">Egibacter rhizosphaerae</name>
    <dbReference type="NCBI Taxonomy" id="1670831"/>
    <lineage>
        <taxon>Bacteria</taxon>
        <taxon>Bacillati</taxon>
        <taxon>Actinomycetota</taxon>
        <taxon>Nitriliruptoria</taxon>
        <taxon>Egibacterales</taxon>
        <taxon>Egibacteraceae</taxon>
        <taxon>Egibacter</taxon>
    </lineage>
</organism>
<accession>A0A411YJQ3</accession>
<dbReference type="Proteomes" id="UP000291469">
    <property type="component" value="Chromosome"/>
</dbReference>
<dbReference type="NCBIfam" id="TIGR02118">
    <property type="entry name" value="EthD family reductase"/>
    <property type="match status" value="1"/>
</dbReference>
<dbReference type="InterPro" id="IPR009799">
    <property type="entry name" value="EthD_dom"/>
</dbReference>
<evidence type="ECO:0000259" key="2">
    <source>
        <dbReference type="Pfam" id="PF07110"/>
    </source>
</evidence>
<dbReference type="GO" id="GO:0016491">
    <property type="term" value="F:oxidoreductase activity"/>
    <property type="evidence" value="ECO:0007669"/>
    <property type="project" value="InterPro"/>
</dbReference>
<dbReference type="InterPro" id="IPR011008">
    <property type="entry name" value="Dimeric_a/b-barrel"/>
</dbReference>
<evidence type="ECO:0000313" key="4">
    <source>
        <dbReference type="Proteomes" id="UP000291469"/>
    </source>
</evidence>
<sequence>MAARSWGEGRRLRLLQRGGCPTAGLHLRGVHHPQDRPRTGGDPHATPHELVRVAAGRARPLLLHVAEDGGGGGRTRALLRPAGSLTSYPPELNEGKEPIVIKIVSLMKRREDLSLEDFRAWALQEHVEHGKRLPGLREYRMSVVIEDDPNHPYDAVSELWFDDDEARTAAFATEAGRAAGEDVAAHTSARTRLITEERRVF</sequence>